<feature type="domain" description="Guanylate-binding protein N-terminal" evidence="2">
    <location>
        <begin position="1234"/>
        <end position="1310"/>
    </location>
</feature>
<feature type="region of interest" description="Disordered" evidence="1">
    <location>
        <begin position="1"/>
        <end position="137"/>
    </location>
</feature>
<dbReference type="Proteomes" id="UP000663827">
    <property type="component" value="Unassembled WGS sequence"/>
</dbReference>
<dbReference type="InterPro" id="IPR015894">
    <property type="entry name" value="Guanylate-bd_N"/>
</dbReference>
<organism evidence="3 4">
    <name type="scientific">Rhizoctonia solani</name>
    <dbReference type="NCBI Taxonomy" id="456999"/>
    <lineage>
        <taxon>Eukaryota</taxon>
        <taxon>Fungi</taxon>
        <taxon>Dikarya</taxon>
        <taxon>Basidiomycota</taxon>
        <taxon>Agaricomycotina</taxon>
        <taxon>Agaricomycetes</taxon>
        <taxon>Cantharellales</taxon>
        <taxon>Ceratobasidiaceae</taxon>
        <taxon>Rhizoctonia</taxon>
    </lineage>
</organism>
<feature type="compositionally biased region" description="Polar residues" evidence="1">
    <location>
        <begin position="76"/>
        <end position="91"/>
    </location>
</feature>
<comment type="caution">
    <text evidence="3">The sequence shown here is derived from an EMBL/GenBank/DDBJ whole genome shotgun (WGS) entry which is preliminary data.</text>
</comment>
<name>A0A8H3DY41_9AGAM</name>
<dbReference type="PANTHER" id="PTHR22796">
    <property type="entry name" value="URG4-RELATED"/>
    <property type="match status" value="1"/>
</dbReference>
<reference evidence="3" key="1">
    <citation type="submission" date="2021-01" db="EMBL/GenBank/DDBJ databases">
        <authorList>
            <person name="Kaushik A."/>
        </authorList>
    </citation>
    <scope>NUCLEOTIDE SEQUENCE</scope>
    <source>
        <strain evidence="3">AG5</strain>
    </source>
</reference>
<proteinExistence type="predicted"/>
<dbReference type="EMBL" id="CAJNJQ010000897">
    <property type="protein sequence ID" value="CAE7107185.1"/>
    <property type="molecule type" value="Genomic_DNA"/>
</dbReference>
<feature type="compositionally biased region" description="Basic and acidic residues" evidence="1">
    <location>
        <begin position="1"/>
        <end position="11"/>
    </location>
</feature>
<dbReference type="GO" id="GO:0003924">
    <property type="term" value="F:GTPase activity"/>
    <property type="evidence" value="ECO:0007669"/>
    <property type="project" value="InterPro"/>
</dbReference>
<dbReference type="SUPFAM" id="SSF52540">
    <property type="entry name" value="P-loop containing nucleoside triphosphate hydrolases"/>
    <property type="match status" value="1"/>
</dbReference>
<feature type="compositionally biased region" description="Polar residues" evidence="1">
    <location>
        <begin position="117"/>
        <end position="137"/>
    </location>
</feature>
<gene>
    <name evidence="3" type="ORF">RDB_LOCUS45278</name>
</gene>
<evidence type="ECO:0000313" key="3">
    <source>
        <dbReference type="EMBL" id="CAE7107185.1"/>
    </source>
</evidence>
<evidence type="ECO:0000259" key="2">
    <source>
        <dbReference type="Pfam" id="PF02263"/>
    </source>
</evidence>
<dbReference type="Pfam" id="PF02263">
    <property type="entry name" value="GBP"/>
    <property type="match status" value="1"/>
</dbReference>
<evidence type="ECO:0000313" key="4">
    <source>
        <dbReference type="Proteomes" id="UP000663827"/>
    </source>
</evidence>
<dbReference type="Gene3D" id="3.40.50.300">
    <property type="entry name" value="P-loop containing nucleotide triphosphate hydrolases"/>
    <property type="match status" value="1"/>
</dbReference>
<sequence length="1650" mass="184495">MAGQSSRRDPQDLFPRAQLRDPGMEALMQHQSTSSTPVPRADQSRTGQSSSAGPRDTHFTASHTPYQFYDSPGYSYDTTLPGSSSNANPNQPFEIPGANDHHGRSETSDSDTEMFDATSNIDGRSTPTQQFPENTETSNRFESQHLVDEHGSGGIVEKVVIDQLSLHRLLNIVQPGSYDSVSRINFKSLDQLSIRPVGVYGNRSEILKFLQQTRYLDENSTTLLAQAKSSDDSSPLRSGLYLALDPNHQDQGTSKAAYIIYWPEDTTWDDQAASSSVRRNRVTFMRYLNKLADQTIALVSPAQARALIWDTNAHNKDLPEDQQENDDDARLFDFEVSKSLEQEEDAIGSPGFTAIVESRLLPPPSDRADSRVRLVPGEQKTALLVAKNEKEQPEEKHFDSNISPMNLTKTIESKECPIQLGNLTPADLDVLATHGLRNQHRRIFAKYDERLRGLNAERSKLEGLDKRYIEDQMNRDRPKIKEEIQHLVRINYDKLYPSLDLGFDVSHGAEVTTLLYHHYPGLNKVADEIPKKHKLDVIQDNEFQSLKGKWSFLKGYLQKNSKLPRSEHEEFINDLLNGATIPQGATTSQATGMLSSLHPFNWSAPKAFTGWSWGGGAGSRDGPSSATRSSPRLAQNTGGRISDPEFVSELRSMEKSYPALSALVQKAHAGLGRNLETLEKKVIADQLDRVISMEGQRQKTAASSTRDQGHREETRHAFESVMRELREAMASNARQVRHVDWIRSTHGGQSYGQYSSGNAQFRWGGRVTSLRPAQNPHSIYPLELTEQDSQLCRADEAHVPQPKVDTRHKFEFTLAKGRSVEFMQLIREKCLVVISERGRTRIFIEDNVTIDHAVNATHGKVSLSHDSLGGPRCMFAFDQTTRLLAIVHGQEGDLKLSIYIFDELFTNLRSRGSPISLRNWYSNKPIDLKRVCFVSGLEEICLVEASGRARIFSLITQQFRTASLQIDGPIIDAFSAPDGSCLFVVVPRDGTGSHRLLAFHWASFGSNKKGIDSTGLRPCDGYRIATRFDGRGRVHVVSFDAASKAITSAVLQITQKATEFSFRSDREHSGKKATETINNSLIDCHLEAWTRFPVVPAVARNTLKAIDRRPRQLIFASPVSLQGVEDYFSRMISTFESTTRKPMAGSLTAIEVKSTNNTDEDIVNEVSEFQLGSFIVELLCLIPLHLAVTRENRFIPLKDGVWDPEYERSLLGADVPAIVDALSLGWYESLLQSYMATKPVRVVSSMGEQSVGKSYCLNHFADTSFAGSAMRTTEGVWMSCTPTEKYLLVSLDFEGVHSIERSAQEDALLVLFNTAISNLVLFRNNFAMSRDIAGLFTSFQSSATVLDPNVNRGLFNSTLAIIIKDVTNADSKDIVKEFSLKFQGIVEKEKDQNFITRLHRGRIQIIPWPVINSPNFYTLFGRLHQRLDQQPFTHGGGGAFLHNLKTLMAKIKTSDWGSMDQNVAAHRAQQLLERLPTALSSGRHEEGPLKIMDADAELETPDYMPELFVPEFATDNAAESEILAEQALHQLVQNYEQTVHIRQRVPDISYVETLQKSIYDILDQRLSLVRKWLSMNIERFPSGNQDIRNLTTKLQAASLGMKNAVRLCTQANTAVVPTIGVSLIARLLRNIRNANHAVCLLATKADTCVM</sequence>
<accession>A0A8H3DY41</accession>
<feature type="compositionally biased region" description="Polar residues" evidence="1">
    <location>
        <begin position="622"/>
        <end position="639"/>
    </location>
</feature>
<dbReference type="GO" id="GO:0005525">
    <property type="term" value="F:GTP binding"/>
    <property type="evidence" value="ECO:0007669"/>
    <property type="project" value="InterPro"/>
</dbReference>
<feature type="region of interest" description="Disordered" evidence="1">
    <location>
        <begin position="613"/>
        <end position="642"/>
    </location>
</feature>
<dbReference type="InterPro" id="IPR027417">
    <property type="entry name" value="P-loop_NTPase"/>
</dbReference>
<dbReference type="PANTHER" id="PTHR22796:SF1">
    <property type="entry name" value="VWFA DOMAIN-CONTAINING PROTEIN"/>
    <property type="match status" value="1"/>
</dbReference>
<feature type="region of interest" description="Disordered" evidence="1">
    <location>
        <begin position="694"/>
        <end position="713"/>
    </location>
</feature>
<protein>
    <recommendedName>
        <fullName evidence="2">Guanylate-binding protein N-terminal domain-containing protein</fullName>
    </recommendedName>
</protein>
<evidence type="ECO:0000256" key="1">
    <source>
        <dbReference type="SAM" id="MobiDB-lite"/>
    </source>
</evidence>